<dbReference type="PIRSF" id="PIRSF010372">
    <property type="entry name" value="PaiB"/>
    <property type="match status" value="1"/>
</dbReference>
<dbReference type="Gene3D" id="2.30.110.10">
    <property type="entry name" value="Electron Transport, Fmn-binding Protein, Chain A"/>
    <property type="match status" value="1"/>
</dbReference>
<accession>A0A6M8B955</accession>
<dbReference type="PANTHER" id="PTHR35802">
    <property type="entry name" value="PROTEASE SYNTHASE AND SPORULATION PROTEIN PAI 2"/>
    <property type="match status" value="1"/>
</dbReference>
<dbReference type="Pfam" id="PF04299">
    <property type="entry name" value="FMN_bind_2"/>
    <property type="match status" value="1"/>
</dbReference>
<keyword evidence="2" id="KW-1185">Reference proteome</keyword>
<name>A0A6M8B955_9ACTO</name>
<dbReference type="InterPro" id="IPR007396">
    <property type="entry name" value="TR_PAI2-type"/>
</dbReference>
<gene>
    <name evidence="1" type="ORF">HPC72_05440</name>
</gene>
<evidence type="ECO:0000313" key="1">
    <source>
        <dbReference type="EMBL" id="QKD79763.1"/>
    </source>
</evidence>
<dbReference type="EMBL" id="CP053642">
    <property type="protein sequence ID" value="QKD79763.1"/>
    <property type="molecule type" value="Genomic_DNA"/>
</dbReference>
<dbReference type="Proteomes" id="UP000504752">
    <property type="component" value="Chromosome"/>
</dbReference>
<dbReference type="KEGG" id="amam:HPC72_05440"/>
<dbReference type="RefSeq" id="WP_159523820.1">
    <property type="nucleotide sequence ID" value="NZ_CP053642.1"/>
</dbReference>
<dbReference type="SUPFAM" id="SSF50475">
    <property type="entry name" value="FMN-binding split barrel"/>
    <property type="match status" value="1"/>
</dbReference>
<sequence length="226" mass="24659">MYVAQHFELPEDYTRRLLTSPRRGNLVTVHDHGPEATLVPFYYDDAAGALVTHLVRNNPQAAEPLAQPTGLVILDEADAYVSPSMYATNAVMPNVPTWDYITLHVSGRVRVDPSPDAALEAAVRLTEAMGDGGTLSAVGQDKLQRMSRAIVAVSVEATTVRGKAKMSQNRHPDDVRGLIAAMEAQGEERLARYLREVSLPYAEERFATITRLRGARRAVAGPGLAR</sequence>
<dbReference type="PANTHER" id="PTHR35802:SF1">
    <property type="entry name" value="PROTEASE SYNTHASE AND SPORULATION PROTEIN PAI 2"/>
    <property type="match status" value="1"/>
</dbReference>
<proteinExistence type="predicted"/>
<dbReference type="InterPro" id="IPR012349">
    <property type="entry name" value="Split_barrel_FMN-bd"/>
</dbReference>
<dbReference type="AlphaFoldDB" id="A0A6M8B955"/>
<organism evidence="1 2">
    <name type="scientific">Actinomyces marmotae</name>
    <dbReference type="NCBI Taxonomy" id="2737173"/>
    <lineage>
        <taxon>Bacteria</taxon>
        <taxon>Bacillati</taxon>
        <taxon>Actinomycetota</taxon>
        <taxon>Actinomycetes</taxon>
        <taxon>Actinomycetales</taxon>
        <taxon>Actinomycetaceae</taxon>
        <taxon>Actinomyces</taxon>
    </lineage>
</organism>
<reference evidence="1 2" key="1">
    <citation type="submission" date="2020-05" db="EMBL/GenBank/DDBJ databases">
        <title>Actinomyces sp. zg-325.</title>
        <authorList>
            <person name="Yang C."/>
        </authorList>
    </citation>
    <scope>NUCLEOTIDE SEQUENCE [LARGE SCALE GENOMIC DNA]</scope>
    <source>
        <strain evidence="2">zg-325</strain>
    </source>
</reference>
<evidence type="ECO:0000313" key="2">
    <source>
        <dbReference type="Proteomes" id="UP000504752"/>
    </source>
</evidence>
<protein>
    <submittedName>
        <fullName evidence="1">FMN-binding negative transcriptional regulator</fullName>
    </submittedName>
</protein>